<dbReference type="RefSeq" id="WP_054340734.1">
    <property type="nucleotide sequence ID" value="NZ_FTOE01000007.1"/>
</dbReference>
<name>A0A1N7MVE0_9GAMM</name>
<dbReference type="AlphaFoldDB" id="A0A1N7MVE0"/>
<evidence type="ECO:0000259" key="1">
    <source>
        <dbReference type="Pfam" id="PF00149"/>
    </source>
</evidence>
<evidence type="ECO:0000313" key="3">
    <source>
        <dbReference type="Proteomes" id="UP000185999"/>
    </source>
</evidence>
<evidence type="ECO:0000313" key="2">
    <source>
        <dbReference type="EMBL" id="SIS90093.1"/>
    </source>
</evidence>
<dbReference type="PANTHER" id="PTHR37844">
    <property type="entry name" value="SER/THR PROTEIN PHOSPHATASE SUPERFAMILY (AFU_ORTHOLOGUE AFUA_1G14840)"/>
    <property type="match status" value="1"/>
</dbReference>
<keyword evidence="3" id="KW-1185">Reference proteome</keyword>
<gene>
    <name evidence="2" type="ORF">SAMN05421760_10749</name>
</gene>
<dbReference type="Pfam" id="PF00149">
    <property type="entry name" value="Metallophos"/>
    <property type="match status" value="1"/>
</dbReference>
<organism evidence="2 3">
    <name type="scientific">Neptunomonas antarctica</name>
    <dbReference type="NCBI Taxonomy" id="619304"/>
    <lineage>
        <taxon>Bacteria</taxon>
        <taxon>Pseudomonadati</taxon>
        <taxon>Pseudomonadota</taxon>
        <taxon>Gammaproteobacteria</taxon>
        <taxon>Oceanospirillales</taxon>
        <taxon>Oceanospirillaceae</taxon>
        <taxon>Neptunomonas</taxon>
    </lineage>
</organism>
<dbReference type="InterPro" id="IPR004843">
    <property type="entry name" value="Calcineurin-like_PHP"/>
</dbReference>
<feature type="domain" description="Calcineurin-like phosphoesterase" evidence="1">
    <location>
        <begin position="18"/>
        <end position="217"/>
    </location>
</feature>
<accession>A0A1N7MVE0</accession>
<dbReference type="EMBL" id="FTOE01000007">
    <property type="protein sequence ID" value="SIS90093.1"/>
    <property type="molecule type" value="Genomic_DNA"/>
</dbReference>
<protein>
    <submittedName>
        <fullName evidence="2">Calcineurin-like phosphoesterase</fullName>
    </submittedName>
</protein>
<dbReference type="STRING" id="619304.SAMN05421760_10749"/>
<dbReference type="OrthoDB" id="356681at2"/>
<proteinExistence type="predicted"/>
<dbReference type="InterPro" id="IPR029052">
    <property type="entry name" value="Metallo-depent_PP-like"/>
</dbReference>
<dbReference type="Proteomes" id="UP000185999">
    <property type="component" value="Unassembled WGS sequence"/>
</dbReference>
<reference evidence="3" key="1">
    <citation type="submission" date="2017-01" db="EMBL/GenBank/DDBJ databases">
        <authorList>
            <person name="Varghese N."/>
            <person name="Submissions S."/>
        </authorList>
    </citation>
    <scope>NUCLEOTIDE SEQUENCE [LARGE SCALE GENOMIC DNA]</scope>
    <source>
        <strain evidence="3">DSM 22306</strain>
    </source>
</reference>
<sequence length="256" mass="28775">MKLHILSDLHLSVSTFDPPETDADVIILAGDIARPKEAITWAKQFLKPVIYVPGNHEFYGNSIVATVHELKRLCATDNIYVLHNDAVVIEGVRFLGATLWTDFKLFGEVGEQRDFAINMASATLRDFSRIYLDDSLDTLFTPEDAMSQFQRHASWLNAQLDEPFAGQTVVITHHSPSINSIHPRFASSPLNPCFVSDAEWLVDGQRSDLWIHGHTHDSFDYYVNGTRVVCNPRGYSTADIIENPYFDPALVIEVGK</sequence>
<dbReference type="SUPFAM" id="SSF56300">
    <property type="entry name" value="Metallo-dependent phosphatases"/>
    <property type="match status" value="1"/>
</dbReference>
<dbReference type="GO" id="GO:0016787">
    <property type="term" value="F:hydrolase activity"/>
    <property type="evidence" value="ECO:0007669"/>
    <property type="project" value="InterPro"/>
</dbReference>
<dbReference type="Gene3D" id="3.60.21.10">
    <property type="match status" value="2"/>
</dbReference>
<dbReference type="PANTHER" id="PTHR37844:SF2">
    <property type="entry name" value="SER_THR PROTEIN PHOSPHATASE SUPERFAMILY (AFU_ORTHOLOGUE AFUA_1G14840)"/>
    <property type="match status" value="1"/>
</dbReference>